<dbReference type="Pfam" id="PF20252">
    <property type="entry name" value="BIG2_C"/>
    <property type="match status" value="1"/>
</dbReference>
<dbReference type="Proteomes" id="UP001372338">
    <property type="component" value="Unassembled WGS sequence"/>
</dbReference>
<reference evidence="2 3" key="1">
    <citation type="submission" date="2024-01" db="EMBL/GenBank/DDBJ databases">
        <title>The genomes of 5 underutilized Papilionoideae crops provide insights into root nodulation and disease resistanc.</title>
        <authorList>
            <person name="Yuan L."/>
        </authorList>
    </citation>
    <scope>NUCLEOTIDE SEQUENCE [LARGE SCALE GENOMIC DNA]</scope>
    <source>
        <strain evidence="2">ZHUSHIDOU_FW_LH</strain>
        <tissue evidence="2">Leaf</tissue>
    </source>
</reference>
<evidence type="ECO:0000313" key="2">
    <source>
        <dbReference type="EMBL" id="KAK7251806.1"/>
    </source>
</evidence>
<comment type="caution">
    <text evidence="2">The sequence shown here is derived from an EMBL/GenBank/DDBJ whole genome shotgun (WGS) entry which is preliminary data.</text>
</comment>
<protein>
    <recommendedName>
        <fullName evidence="1">Sec7/BIG1-like C-terminal domain-containing protein</fullName>
    </recommendedName>
</protein>
<name>A0AAN9EFS3_CROPI</name>
<accession>A0AAN9EFS3</accession>
<gene>
    <name evidence="2" type="ORF">RIF29_35341</name>
</gene>
<evidence type="ECO:0000313" key="3">
    <source>
        <dbReference type="Proteomes" id="UP001372338"/>
    </source>
</evidence>
<dbReference type="EMBL" id="JAYWIO010000007">
    <property type="protein sequence ID" value="KAK7251806.1"/>
    <property type="molecule type" value="Genomic_DNA"/>
</dbReference>
<keyword evidence="3" id="KW-1185">Reference proteome</keyword>
<dbReference type="InterPro" id="IPR046455">
    <property type="entry name" value="Sec7/BIG1-like_C"/>
</dbReference>
<sequence>MSTTLFVQPPSSSHRHWSLFQKVLQSMSFMNNKIFRRHLREFYPLLTKLVCCDQMDVRGALGDLFQAQLKALLP</sequence>
<dbReference type="AlphaFoldDB" id="A0AAN9EFS3"/>
<feature type="domain" description="Sec7/BIG1-like C-terminal" evidence="1">
    <location>
        <begin position="18"/>
        <end position="66"/>
    </location>
</feature>
<organism evidence="2 3">
    <name type="scientific">Crotalaria pallida</name>
    <name type="common">Smooth rattlebox</name>
    <name type="synonym">Crotalaria striata</name>
    <dbReference type="NCBI Taxonomy" id="3830"/>
    <lineage>
        <taxon>Eukaryota</taxon>
        <taxon>Viridiplantae</taxon>
        <taxon>Streptophyta</taxon>
        <taxon>Embryophyta</taxon>
        <taxon>Tracheophyta</taxon>
        <taxon>Spermatophyta</taxon>
        <taxon>Magnoliopsida</taxon>
        <taxon>eudicotyledons</taxon>
        <taxon>Gunneridae</taxon>
        <taxon>Pentapetalae</taxon>
        <taxon>rosids</taxon>
        <taxon>fabids</taxon>
        <taxon>Fabales</taxon>
        <taxon>Fabaceae</taxon>
        <taxon>Papilionoideae</taxon>
        <taxon>50 kb inversion clade</taxon>
        <taxon>genistoids sensu lato</taxon>
        <taxon>core genistoids</taxon>
        <taxon>Crotalarieae</taxon>
        <taxon>Crotalaria</taxon>
    </lineage>
</organism>
<proteinExistence type="predicted"/>
<evidence type="ECO:0000259" key="1">
    <source>
        <dbReference type="Pfam" id="PF20252"/>
    </source>
</evidence>